<dbReference type="GO" id="GO:0016491">
    <property type="term" value="F:oxidoreductase activity"/>
    <property type="evidence" value="ECO:0007669"/>
    <property type="project" value="UniProtKB-KW"/>
</dbReference>
<dbReference type="InterPro" id="IPR002328">
    <property type="entry name" value="ADH_Zn_CS"/>
</dbReference>
<proteinExistence type="inferred from homology"/>
<dbReference type="SUPFAM" id="SSF51735">
    <property type="entry name" value="NAD(P)-binding Rossmann-fold domains"/>
    <property type="match status" value="1"/>
</dbReference>
<dbReference type="Pfam" id="PF00107">
    <property type="entry name" value="ADH_zinc_N"/>
    <property type="match status" value="1"/>
</dbReference>
<dbReference type="OrthoDB" id="9769198at2"/>
<keyword evidence="7" id="KW-1185">Reference proteome</keyword>
<dbReference type="InterPro" id="IPR013149">
    <property type="entry name" value="ADH-like_C"/>
</dbReference>
<dbReference type="InterPro" id="IPR020843">
    <property type="entry name" value="ER"/>
</dbReference>
<dbReference type="RefSeq" id="WP_156272963.1">
    <property type="nucleotide sequence ID" value="NZ_CP046244.1"/>
</dbReference>
<gene>
    <name evidence="6" type="primary">lgoD</name>
    <name evidence="6" type="ORF">MGLY_16530</name>
</gene>
<evidence type="ECO:0000256" key="2">
    <source>
        <dbReference type="ARBA" id="ARBA00022833"/>
    </source>
</evidence>
<protein>
    <submittedName>
        <fullName evidence="6">L-galactonate-5-dehydrogenase</fullName>
        <ecNumber evidence="6">1.1.1.-</ecNumber>
    </submittedName>
</protein>
<dbReference type="GO" id="GO:0008270">
    <property type="term" value="F:zinc ion binding"/>
    <property type="evidence" value="ECO:0007669"/>
    <property type="project" value="InterPro"/>
</dbReference>
<dbReference type="InterPro" id="IPR050129">
    <property type="entry name" value="Zn_alcohol_dh"/>
</dbReference>
<dbReference type="EC" id="1.1.1.-" evidence="6"/>
<dbReference type="PANTHER" id="PTHR43401:SF2">
    <property type="entry name" value="L-THREONINE 3-DEHYDROGENASE"/>
    <property type="match status" value="1"/>
</dbReference>
<evidence type="ECO:0000313" key="7">
    <source>
        <dbReference type="Proteomes" id="UP000425916"/>
    </source>
</evidence>
<name>A0A6I5ZS78_9FIRM</name>
<dbReference type="PROSITE" id="PS00059">
    <property type="entry name" value="ADH_ZINC"/>
    <property type="match status" value="1"/>
</dbReference>
<reference evidence="6 7" key="1">
    <citation type="submission" date="2019-11" db="EMBL/GenBank/DDBJ databases">
        <title>Genome sequence of Moorella glycerini DSM11254.</title>
        <authorList>
            <person name="Poehlein A."/>
            <person name="Boeer T."/>
            <person name="Daniel R."/>
        </authorList>
    </citation>
    <scope>NUCLEOTIDE SEQUENCE [LARGE SCALE GENOMIC DNA]</scope>
    <source>
        <strain evidence="6 7">DSM 11254</strain>
    </source>
</reference>
<evidence type="ECO:0000256" key="4">
    <source>
        <dbReference type="RuleBase" id="RU361277"/>
    </source>
</evidence>
<evidence type="ECO:0000313" key="6">
    <source>
        <dbReference type="EMBL" id="QGP92281.1"/>
    </source>
</evidence>
<dbReference type="Gene3D" id="3.90.180.10">
    <property type="entry name" value="Medium-chain alcohol dehydrogenases, catalytic domain"/>
    <property type="match status" value="1"/>
</dbReference>
<dbReference type="InterPro" id="IPR011032">
    <property type="entry name" value="GroES-like_sf"/>
</dbReference>
<dbReference type="AlphaFoldDB" id="A0A6I5ZS78"/>
<keyword evidence="3 6" id="KW-0560">Oxidoreductase</keyword>
<dbReference type="SMART" id="SM00829">
    <property type="entry name" value="PKS_ER"/>
    <property type="match status" value="1"/>
</dbReference>
<dbReference type="EMBL" id="CP046244">
    <property type="protein sequence ID" value="QGP92281.1"/>
    <property type="molecule type" value="Genomic_DNA"/>
</dbReference>
<dbReference type="InterPro" id="IPR036291">
    <property type="entry name" value="NAD(P)-bd_dom_sf"/>
</dbReference>
<dbReference type="SUPFAM" id="SSF50129">
    <property type="entry name" value="GroES-like"/>
    <property type="match status" value="1"/>
</dbReference>
<dbReference type="InterPro" id="IPR013154">
    <property type="entry name" value="ADH-like_N"/>
</dbReference>
<dbReference type="PANTHER" id="PTHR43401">
    <property type="entry name" value="L-THREONINE 3-DEHYDROGENASE"/>
    <property type="match status" value="1"/>
</dbReference>
<dbReference type="Gene3D" id="3.40.50.720">
    <property type="entry name" value="NAD(P)-binding Rossmann-like Domain"/>
    <property type="match status" value="1"/>
</dbReference>
<dbReference type="Proteomes" id="UP000425916">
    <property type="component" value="Chromosome"/>
</dbReference>
<comment type="similarity">
    <text evidence="4">Belongs to the zinc-containing alcohol dehydrogenase family.</text>
</comment>
<accession>A0A6I5ZS78</accession>
<sequence>MLRAVMVGPGAIELQEVPLREPGPHEVLVKVKACGICTWEQRFYQGVEGAYPFLGGHEIAGEVVATGDQVAEKLPPGQKVAVASLTRCGECYFCRRGLDHLCANAGEKSIPGEYWGPAGFAEYIIVRGYEVYPLDNGVDFVHATLAEPLACVTRSINRANLRFGDTAVVLGAGVMGLLHLKLACLKGARVIVSEPDAARRQKALQLGAIAAIDPLREDLAGKVKKLTAGRGAEAVFFTAGGTPALAEGIRLLVKGGTLVVYGSIHPATPLNLNPNDLHYHEYTLTGSIRHDKESFRQAAALLSRGLVEVGDLISSCFPFKEIDAAFQEAIRPETFRVVLTFTD</sequence>
<feature type="domain" description="Enoyl reductase (ER)" evidence="5">
    <location>
        <begin position="8"/>
        <end position="339"/>
    </location>
</feature>
<keyword evidence="2 4" id="KW-0862">Zinc</keyword>
<evidence type="ECO:0000259" key="5">
    <source>
        <dbReference type="SMART" id="SM00829"/>
    </source>
</evidence>
<comment type="cofactor">
    <cofactor evidence="4">
        <name>Zn(2+)</name>
        <dbReference type="ChEBI" id="CHEBI:29105"/>
    </cofactor>
</comment>
<keyword evidence="1 4" id="KW-0479">Metal-binding</keyword>
<evidence type="ECO:0000256" key="3">
    <source>
        <dbReference type="ARBA" id="ARBA00023002"/>
    </source>
</evidence>
<organism evidence="6 7">
    <name type="scientific">Neomoorella glycerini</name>
    <dbReference type="NCBI Taxonomy" id="55779"/>
    <lineage>
        <taxon>Bacteria</taxon>
        <taxon>Bacillati</taxon>
        <taxon>Bacillota</taxon>
        <taxon>Clostridia</taxon>
        <taxon>Neomoorellales</taxon>
        <taxon>Neomoorellaceae</taxon>
        <taxon>Neomoorella</taxon>
    </lineage>
</organism>
<dbReference type="Pfam" id="PF08240">
    <property type="entry name" value="ADH_N"/>
    <property type="match status" value="1"/>
</dbReference>
<evidence type="ECO:0000256" key="1">
    <source>
        <dbReference type="ARBA" id="ARBA00022723"/>
    </source>
</evidence>